<name>G8ZWB7_TORDE</name>
<feature type="region of interest" description="Disordered" evidence="1">
    <location>
        <begin position="480"/>
        <end position="518"/>
    </location>
</feature>
<dbReference type="FunCoup" id="G8ZWB7">
    <property type="interactions" value="52"/>
</dbReference>
<organism evidence="2 3">
    <name type="scientific">Torulaspora delbrueckii</name>
    <name type="common">Yeast</name>
    <name type="synonym">Candida colliculosa</name>
    <dbReference type="NCBI Taxonomy" id="4950"/>
    <lineage>
        <taxon>Eukaryota</taxon>
        <taxon>Fungi</taxon>
        <taxon>Dikarya</taxon>
        <taxon>Ascomycota</taxon>
        <taxon>Saccharomycotina</taxon>
        <taxon>Saccharomycetes</taxon>
        <taxon>Saccharomycetales</taxon>
        <taxon>Saccharomycetaceae</taxon>
        <taxon>Torulaspora</taxon>
    </lineage>
</organism>
<accession>G8ZWB7</accession>
<dbReference type="Proteomes" id="UP000005627">
    <property type="component" value="Chromosome 6"/>
</dbReference>
<dbReference type="GO" id="GO:0010969">
    <property type="term" value="P:regulation of pheromone-dependent signal transduction involved in conjugation with cellular fusion"/>
    <property type="evidence" value="ECO:0007669"/>
    <property type="project" value="EnsemblFungi"/>
</dbReference>
<reference evidence="2 3" key="1">
    <citation type="journal article" date="2011" name="Proc. Natl. Acad. Sci. U.S.A.">
        <title>Evolutionary erosion of yeast sex chromosomes by mating-type switching accidents.</title>
        <authorList>
            <person name="Gordon J.L."/>
            <person name="Armisen D."/>
            <person name="Proux-Wera E."/>
            <person name="Oheigeartaigh S.S."/>
            <person name="Byrne K.P."/>
            <person name="Wolfe K.H."/>
        </authorList>
    </citation>
    <scope>NUCLEOTIDE SEQUENCE [LARGE SCALE GENOMIC DNA]</scope>
    <source>
        <strain evidence="3">ATCC 10662 / CBS 1146 / NBRC 0425 / NCYC 2629 / NRRL Y-866</strain>
    </source>
</reference>
<sequence>MDSTYYRPANVFRQPAIIVKKSSSRCGMIDTSGYHKKSWQNDASRLGSPLLRKASDDFNDYYTTKKLESQYWKVNVDKRSTSLPTGLSVVDDTLLVSNMDSKDNLKLLKIQQDESTPRLHEIQTISVPGTPIMSTTLLPQRDCDASYYDGHDQLMLTGHQDGVINLISTSMDYGDAKVVKRYKNGKFLSRQDPPNLDNWLQSFTSLPVRNLKPWHQRGFVSLVNDSLFIYDINGSRTPQYLQSFAGIESFAINKNPYLLSLCGSQFGKSGIALLDLRCDQKNAGNLYIPDSQVTSSRLSSQQISSYDCVWLDEFHLANCVNDTVKLWDIRSTGGEAKCDIVPMKGCVQSLSYHEESKTLYTSDDQGIIISWDMKRIDNMKKATLAQGFSSIIVQNQESLHEVSQCGNIVVNGDSMHKQYPKSCVHGSVFMDTLSNGSLVTLDSRELGMHRIRDVKCITSTASGNDGNEESTDANVRLVNPEDRPIHDSDSALSSNELSSFSMHSDCSSEHTSHSENEDEHLTYNKHYHHDSHRSIYTLNDMSGSTIYH</sequence>
<dbReference type="RefSeq" id="XP_003682122.1">
    <property type="nucleotide sequence ID" value="XM_003682074.1"/>
</dbReference>
<proteinExistence type="predicted"/>
<dbReference type="STRING" id="1076872.G8ZWB7"/>
<feature type="compositionally biased region" description="Basic and acidic residues" evidence="1">
    <location>
        <begin position="506"/>
        <end position="518"/>
    </location>
</feature>
<dbReference type="InterPro" id="IPR036322">
    <property type="entry name" value="WD40_repeat_dom_sf"/>
</dbReference>
<dbReference type="SUPFAM" id="SSF50978">
    <property type="entry name" value="WD40 repeat-like"/>
    <property type="match status" value="1"/>
</dbReference>
<feature type="compositionally biased region" description="Basic and acidic residues" evidence="1">
    <location>
        <begin position="480"/>
        <end position="489"/>
    </location>
</feature>
<dbReference type="AlphaFoldDB" id="G8ZWB7"/>
<dbReference type="GO" id="GO:0000920">
    <property type="term" value="P:septum digestion after cytokinesis"/>
    <property type="evidence" value="ECO:0007669"/>
    <property type="project" value="EnsemblFungi"/>
</dbReference>
<dbReference type="InterPro" id="IPR015943">
    <property type="entry name" value="WD40/YVTN_repeat-like_dom_sf"/>
</dbReference>
<dbReference type="OrthoDB" id="361494at2759"/>
<dbReference type="InParanoid" id="G8ZWB7"/>
<protein>
    <recommendedName>
        <fullName evidence="4">Protein DSE1</fullName>
    </recommendedName>
</protein>
<evidence type="ECO:0000313" key="3">
    <source>
        <dbReference type="Proteomes" id="UP000005627"/>
    </source>
</evidence>
<feature type="compositionally biased region" description="Low complexity" evidence="1">
    <location>
        <begin position="490"/>
        <end position="504"/>
    </location>
</feature>
<dbReference type="KEGG" id="tdl:TDEL_0F01000"/>
<dbReference type="EMBL" id="HE616747">
    <property type="protein sequence ID" value="CCE92911.1"/>
    <property type="molecule type" value="Genomic_DNA"/>
</dbReference>
<dbReference type="GO" id="GO:0001403">
    <property type="term" value="P:invasive growth in response to glucose limitation"/>
    <property type="evidence" value="ECO:0007669"/>
    <property type="project" value="EnsemblFungi"/>
</dbReference>
<evidence type="ECO:0000313" key="2">
    <source>
        <dbReference type="EMBL" id="CCE92911.1"/>
    </source>
</evidence>
<dbReference type="GeneID" id="11501292"/>
<evidence type="ECO:0008006" key="4">
    <source>
        <dbReference type="Google" id="ProtNLM"/>
    </source>
</evidence>
<gene>
    <name evidence="2" type="primary">TDEL0F01000</name>
    <name evidence="2" type="ORF">TDEL_0F01000</name>
</gene>
<dbReference type="Gene3D" id="2.130.10.10">
    <property type="entry name" value="YVTN repeat-like/Quinoprotein amine dehydrogenase"/>
    <property type="match status" value="1"/>
</dbReference>
<evidence type="ECO:0000256" key="1">
    <source>
        <dbReference type="SAM" id="MobiDB-lite"/>
    </source>
</evidence>
<dbReference type="eggNOG" id="ENOG502QTST">
    <property type="taxonomic scope" value="Eukaryota"/>
</dbReference>
<dbReference type="HOGENOM" id="CLU_033098_0_0_1"/>
<keyword evidence="3" id="KW-1185">Reference proteome</keyword>
<dbReference type="GO" id="GO:0031683">
    <property type="term" value="F:G-protein beta/gamma-subunit complex binding"/>
    <property type="evidence" value="ECO:0007669"/>
    <property type="project" value="EnsemblFungi"/>
</dbReference>